<dbReference type="Pfam" id="PF13637">
    <property type="entry name" value="Ank_4"/>
    <property type="match status" value="1"/>
</dbReference>
<protein>
    <submittedName>
        <fullName evidence="2">Uncharacterized protein</fullName>
    </submittedName>
</protein>
<dbReference type="PANTHER" id="PTHR24184">
    <property type="entry name" value="SI:CH211-189E2.2"/>
    <property type="match status" value="1"/>
</dbReference>
<evidence type="ECO:0000313" key="2">
    <source>
        <dbReference type="EMBL" id="KAG7292146.1"/>
    </source>
</evidence>
<dbReference type="AlphaFoldDB" id="A0AAD4F308"/>
<evidence type="ECO:0000313" key="3">
    <source>
        <dbReference type="Proteomes" id="UP001197093"/>
    </source>
</evidence>
<dbReference type="Gene3D" id="1.25.40.20">
    <property type="entry name" value="Ankyrin repeat-containing domain"/>
    <property type="match status" value="1"/>
</dbReference>
<dbReference type="Pfam" id="PF12796">
    <property type="entry name" value="Ank_2"/>
    <property type="match status" value="1"/>
</dbReference>
<organism evidence="2 3">
    <name type="scientific">Staphylotrichum longicolle</name>
    <dbReference type="NCBI Taxonomy" id="669026"/>
    <lineage>
        <taxon>Eukaryota</taxon>
        <taxon>Fungi</taxon>
        <taxon>Dikarya</taxon>
        <taxon>Ascomycota</taxon>
        <taxon>Pezizomycotina</taxon>
        <taxon>Sordariomycetes</taxon>
        <taxon>Sordariomycetidae</taxon>
        <taxon>Sordariales</taxon>
        <taxon>Chaetomiaceae</taxon>
        <taxon>Staphylotrichum</taxon>
    </lineage>
</organism>
<feature type="transmembrane region" description="Helical" evidence="1">
    <location>
        <begin position="399"/>
        <end position="432"/>
    </location>
</feature>
<accession>A0AAD4F308</accession>
<sequence>MAAPTDTTPILTLLTSQPALPALLALPLTTYPAPLYTLWTAAGAPLPPTNPLASNPDLSDGERTALHHLQKQIVATLFDAVAGKNVELVTALVEQGFVSPDVPDAGGRTPLIAAVEAGNGAMVCALVALGARVGGYGTVGGAERTPLMVAAARGNLALAKLLMEDFGADDGVIAPDGQLALRLAADGGHRDVVAYLPARRGGAWRRWKSTHAVAWRRVTRAAGKVWWFFEVLLYEIPKFFLWSVPKHVVVKPLWEGGKYCWENKHKFGGWCKRQAKAFPGRVKRAGKAVWKGMKKVPKGVWSVAKEIPGVIKRLVKWLWKVITRIPAAMKKLCVWIWESLKRVGKAVGHVFMRVVAALHTTVAAVLDFFRTIKLKDVWNGFCEVFNAIFRGLPKVLWKIVYSSGILVAGIIIGLFGLTGKLVVFLIEALWYVAKYVPRQLGEIIAGIWTSIAKGYHEILVWINPKH</sequence>
<keyword evidence="1" id="KW-0472">Membrane</keyword>
<dbReference type="EMBL" id="JAHCVI010000001">
    <property type="protein sequence ID" value="KAG7292146.1"/>
    <property type="molecule type" value="Genomic_DNA"/>
</dbReference>
<proteinExistence type="predicted"/>
<dbReference type="PANTHER" id="PTHR24184:SF11">
    <property type="entry name" value="ANKYRIN REPEAT AND SOCS BOX CONTAINING 3"/>
    <property type="match status" value="1"/>
</dbReference>
<dbReference type="SMART" id="SM00248">
    <property type="entry name" value="ANK"/>
    <property type="match status" value="3"/>
</dbReference>
<gene>
    <name evidence="2" type="ORF">NEMBOFW57_002181</name>
</gene>
<name>A0AAD4F308_9PEZI</name>
<keyword evidence="1" id="KW-1133">Transmembrane helix</keyword>
<comment type="caution">
    <text evidence="2">The sequence shown here is derived from an EMBL/GenBank/DDBJ whole genome shotgun (WGS) entry which is preliminary data.</text>
</comment>
<keyword evidence="3" id="KW-1185">Reference proteome</keyword>
<dbReference type="InterPro" id="IPR002110">
    <property type="entry name" value="Ankyrin_rpt"/>
</dbReference>
<evidence type="ECO:0000256" key="1">
    <source>
        <dbReference type="SAM" id="Phobius"/>
    </source>
</evidence>
<dbReference type="Proteomes" id="UP001197093">
    <property type="component" value="Unassembled WGS sequence"/>
</dbReference>
<dbReference type="SUPFAM" id="SSF48403">
    <property type="entry name" value="Ankyrin repeat"/>
    <property type="match status" value="1"/>
</dbReference>
<keyword evidence="1" id="KW-0812">Transmembrane</keyword>
<dbReference type="InterPro" id="IPR036770">
    <property type="entry name" value="Ankyrin_rpt-contain_sf"/>
</dbReference>
<reference evidence="2" key="1">
    <citation type="submission" date="2023-02" db="EMBL/GenBank/DDBJ databases">
        <authorList>
            <person name="Palmer J.M."/>
        </authorList>
    </citation>
    <scope>NUCLEOTIDE SEQUENCE</scope>
    <source>
        <strain evidence="2">FW57</strain>
    </source>
</reference>